<protein>
    <submittedName>
        <fullName evidence="1">Uncharacterized protein</fullName>
    </submittedName>
</protein>
<organism evidence="1">
    <name type="scientific">marine sediment metagenome</name>
    <dbReference type="NCBI Taxonomy" id="412755"/>
    <lineage>
        <taxon>unclassified sequences</taxon>
        <taxon>metagenomes</taxon>
        <taxon>ecological metagenomes</taxon>
    </lineage>
</organism>
<evidence type="ECO:0000313" key="1">
    <source>
        <dbReference type="EMBL" id="KKL56917.1"/>
    </source>
</evidence>
<dbReference type="AlphaFoldDB" id="A0A0F9G0K5"/>
<gene>
    <name evidence="1" type="ORF">LCGC14_2240620</name>
</gene>
<dbReference type="EMBL" id="LAZR01030336">
    <property type="protein sequence ID" value="KKL56917.1"/>
    <property type="molecule type" value="Genomic_DNA"/>
</dbReference>
<sequence>MNTRKKRFEGEVRKAWDKLTDLIRTHRTVSINALAAACERENDPRWMQRIQNVFDVFVSKLRDEGVPVVAVNGRCVRFFAEVPVTDKTEALACVQLRGGGAPPAGIRKVLPDDGVLEAHIRSVAELSGNGAIAAIHSAREAEASGMLPAETGKKMAAELHGRLENAAALPAGPTQAALPE</sequence>
<name>A0A0F9G0K5_9ZZZZ</name>
<reference evidence="1" key="1">
    <citation type="journal article" date="2015" name="Nature">
        <title>Complex archaea that bridge the gap between prokaryotes and eukaryotes.</title>
        <authorList>
            <person name="Spang A."/>
            <person name="Saw J.H."/>
            <person name="Jorgensen S.L."/>
            <person name="Zaremba-Niedzwiedzka K."/>
            <person name="Martijn J."/>
            <person name="Lind A.E."/>
            <person name="van Eijk R."/>
            <person name="Schleper C."/>
            <person name="Guy L."/>
            <person name="Ettema T.J."/>
        </authorList>
    </citation>
    <scope>NUCLEOTIDE SEQUENCE</scope>
</reference>
<accession>A0A0F9G0K5</accession>
<dbReference type="CDD" id="cd00043">
    <property type="entry name" value="CYCLIN_SF"/>
    <property type="match status" value="1"/>
</dbReference>
<proteinExistence type="predicted"/>
<comment type="caution">
    <text evidence="1">The sequence shown here is derived from an EMBL/GenBank/DDBJ whole genome shotgun (WGS) entry which is preliminary data.</text>
</comment>